<evidence type="ECO:0000313" key="2">
    <source>
        <dbReference type="Proteomes" id="UP000887575"/>
    </source>
</evidence>
<dbReference type="PANTHER" id="PTHR37446:SF1">
    <property type="entry name" value="CLAUDIN"/>
    <property type="match status" value="1"/>
</dbReference>
<dbReference type="InterPro" id="IPR009545">
    <property type="entry name" value="Claudin-like"/>
</dbReference>
<accession>A0AAF3EUQ3</accession>
<feature type="transmembrane region" description="Helical" evidence="1">
    <location>
        <begin position="156"/>
        <end position="184"/>
    </location>
</feature>
<dbReference type="WBParaSite" id="MBELARI_LOCUS17909">
    <property type="protein sequence ID" value="MBELARI_LOCUS17909"/>
    <property type="gene ID" value="MBELARI_LOCUS17909"/>
</dbReference>
<protein>
    <submittedName>
        <fullName evidence="3">Uncharacterized protein</fullName>
    </submittedName>
</protein>
<name>A0AAF3EUQ3_9BILA</name>
<dbReference type="Pfam" id="PF06653">
    <property type="entry name" value="Claudin_3"/>
    <property type="match status" value="1"/>
</dbReference>
<keyword evidence="1" id="KW-1133">Transmembrane helix</keyword>
<keyword evidence="1" id="KW-0472">Membrane</keyword>
<evidence type="ECO:0000313" key="3">
    <source>
        <dbReference type="WBParaSite" id="MBELARI_LOCUS17909"/>
    </source>
</evidence>
<feature type="transmembrane region" description="Helical" evidence="1">
    <location>
        <begin position="9"/>
        <end position="28"/>
    </location>
</feature>
<dbReference type="PANTHER" id="PTHR37446">
    <property type="entry name" value="CLAUDIN-LIKE IN CAENORHABDITIS"/>
    <property type="match status" value="1"/>
</dbReference>
<dbReference type="Proteomes" id="UP000887575">
    <property type="component" value="Unassembled WGS sequence"/>
</dbReference>
<feature type="transmembrane region" description="Helical" evidence="1">
    <location>
        <begin position="79"/>
        <end position="103"/>
    </location>
</feature>
<feature type="transmembrane region" description="Helical" evidence="1">
    <location>
        <begin position="115"/>
        <end position="136"/>
    </location>
</feature>
<proteinExistence type="predicted"/>
<dbReference type="AlphaFoldDB" id="A0AAF3EUQ3"/>
<keyword evidence="1" id="KW-0812">Transmembrane</keyword>
<sequence length="188" mass="20857">MCLSGVGQIVFGIIMTSCFILTCVAMFSPNWRSFRDDTDDKMTTGLFKFNCKFPGTNENDSTDRCGKDWWKHLHTWEKVTVVMMCLALATELLCLAWNLFACFACCCKGIVIHPLTFFAVLVTLWLAIAVIVYGANTKDSLKDIDWGAKDAPKTEIGYSFYMAVAALVLALVDVVVASVTVFLAKKCC</sequence>
<reference evidence="3" key="1">
    <citation type="submission" date="2024-02" db="UniProtKB">
        <authorList>
            <consortium name="WormBaseParasite"/>
        </authorList>
    </citation>
    <scope>IDENTIFICATION</scope>
</reference>
<dbReference type="Gene3D" id="1.20.140.150">
    <property type="match status" value="1"/>
</dbReference>
<evidence type="ECO:0000256" key="1">
    <source>
        <dbReference type="SAM" id="Phobius"/>
    </source>
</evidence>
<organism evidence="2 3">
    <name type="scientific">Mesorhabditis belari</name>
    <dbReference type="NCBI Taxonomy" id="2138241"/>
    <lineage>
        <taxon>Eukaryota</taxon>
        <taxon>Metazoa</taxon>
        <taxon>Ecdysozoa</taxon>
        <taxon>Nematoda</taxon>
        <taxon>Chromadorea</taxon>
        <taxon>Rhabditida</taxon>
        <taxon>Rhabditina</taxon>
        <taxon>Rhabditomorpha</taxon>
        <taxon>Rhabditoidea</taxon>
        <taxon>Rhabditidae</taxon>
        <taxon>Mesorhabditinae</taxon>
        <taxon>Mesorhabditis</taxon>
    </lineage>
</organism>
<keyword evidence="2" id="KW-1185">Reference proteome</keyword>